<feature type="compositionally biased region" description="Low complexity" evidence="16">
    <location>
        <begin position="155"/>
        <end position="164"/>
    </location>
</feature>
<feature type="transmembrane region" description="Helical" evidence="17">
    <location>
        <begin position="404"/>
        <end position="428"/>
    </location>
</feature>
<feature type="region of interest" description="Disordered" evidence="16">
    <location>
        <begin position="188"/>
        <end position="307"/>
    </location>
</feature>
<dbReference type="GO" id="GO:0005576">
    <property type="term" value="C:extracellular region"/>
    <property type="evidence" value="ECO:0007669"/>
    <property type="project" value="TreeGrafter"/>
</dbReference>
<keyword evidence="17" id="KW-0812">Transmembrane</keyword>
<evidence type="ECO:0000256" key="9">
    <source>
        <dbReference type="ARBA" id="ARBA00023180"/>
    </source>
</evidence>
<proteinExistence type="inferred from homology"/>
<evidence type="ECO:0000256" key="15">
    <source>
        <dbReference type="ARBA" id="ARBA00043078"/>
    </source>
</evidence>
<feature type="compositionally biased region" description="Basic and acidic residues" evidence="16">
    <location>
        <begin position="118"/>
        <end position="136"/>
    </location>
</feature>
<dbReference type="GO" id="GO:0042973">
    <property type="term" value="F:glucan endo-1,3-beta-D-glucosidase activity"/>
    <property type="evidence" value="ECO:0007669"/>
    <property type="project" value="UniProtKB-EC"/>
</dbReference>
<evidence type="ECO:0000256" key="4">
    <source>
        <dbReference type="ARBA" id="ARBA00012780"/>
    </source>
</evidence>
<sequence>MAHRYSFDDEMGERIPLDQHDPYSRNQQQYQQRYPPQQPQQPYYQEDPYTGSPPRAAPGSHPDSAFARLRAQRRLSQEGPPNGGRGPGPYATAPAPNMYAQDMMPPSRPLPEPQRPLPEPHRPLPEPRRPLPEPQREIGGGQLGREGNYPPAPQRRPTQTTVTPGADNFSEAAAGGMAGIALSVAEHNARQSGLDAVRGPDYPQQAYQQHGQWMNQGQGRGEGRAHDNHSPSPVPYVGGYSVDRDSSSSLQGLNAAPRSPGRATPGQRTPSRSPQHSFAATDMYSDDPYQNARNPHLGAVNPHDIEDDGDDGLGYHLRTKRSSMLSLGSSHRGRDGALGGAAAGGVLGALAGRNASASGLSSQYAPVNNGGSAYEGPGASNLGVEKPGWQAGVSSGKKSRKWRLVVILAVCFAILIAVVLGIVFGVVLKYNKSGGGSGGSGSAAEDNKTDLDINSSEIQALMNNKDLHKVFPGVDYTPLNTQYPDCIGDPPSQNNVTRDVAVLSQLTNTLRLYGNDCNQTQMVIHALRQLKLDDKIKIWMGVWQDNNKTTNARQLSQMYDILNEYGDKPFKGVIVANEILFREQMDISTLGSLLAEVRTNLTAKGWNLPVATSDLGDKWTATLAQQSDYIMANIHPFFGGINAKDAASWTYSFWSNHNSGFFKSDPEKNVISEIGWPSQGGTDCGSATVKVCPDASVAGIPQMNQLMEDWVCSALQNGTQYFWFEAFDEPWKVVFNEGDQNWEDQWGLMDVNRKLKSGVKIPDCGGKTIDG</sequence>
<dbReference type="PANTHER" id="PTHR16631">
    <property type="entry name" value="GLUCAN 1,3-BETA-GLUCOSIDASE"/>
    <property type="match status" value="1"/>
</dbReference>
<comment type="function">
    <text evidence="13">Glucanases play a role in cell expansion during growth, in cell-cell fusion during mating, and in spore release during sporulation. This enzyme may be involved in beta-glucan degradation. Active on laminarin and lichenan.</text>
</comment>
<dbReference type="EC" id="3.2.1.39" evidence="4"/>
<dbReference type="FunFam" id="3.20.20.80:FF:000151">
    <property type="entry name" value="Glucan endo-1,3-beta-glucosidase btgC"/>
    <property type="match status" value="1"/>
</dbReference>
<keyword evidence="17" id="KW-1133">Transmembrane helix</keyword>
<feature type="compositionally biased region" description="Basic and acidic residues" evidence="16">
    <location>
        <begin position="12"/>
        <end position="23"/>
    </location>
</feature>
<evidence type="ECO:0000256" key="2">
    <source>
        <dbReference type="ARBA" id="ARBA00004401"/>
    </source>
</evidence>
<dbReference type="GO" id="GO:0071555">
    <property type="term" value="P:cell wall organization"/>
    <property type="evidence" value="ECO:0007669"/>
    <property type="project" value="UniProtKB-KW"/>
</dbReference>
<comment type="catalytic activity">
    <reaction evidence="1">
        <text>Hydrolysis of (1-&gt;3)-beta-D-glucosidic linkages in (1-&gt;3)-beta-D-glucans.</text>
        <dbReference type="EC" id="3.2.1.39"/>
    </reaction>
</comment>
<dbReference type="InterPro" id="IPR017853">
    <property type="entry name" value="GH"/>
</dbReference>
<feature type="compositionally biased region" description="Polar residues" evidence="16">
    <location>
        <begin position="266"/>
        <end position="278"/>
    </location>
</feature>
<keyword evidence="8 17" id="KW-0472">Membrane</keyword>
<gene>
    <name evidence="18" type="ORF">QBC47DRAFT_124306</name>
</gene>
<feature type="compositionally biased region" description="Pro residues" evidence="16">
    <location>
        <begin position="106"/>
        <end position="117"/>
    </location>
</feature>
<evidence type="ECO:0000256" key="1">
    <source>
        <dbReference type="ARBA" id="ARBA00000382"/>
    </source>
</evidence>
<dbReference type="EMBL" id="MU839848">
    <property type="protein sequence ID" value="KAK1750311.1"/>
    <property type="molecule type" value="Genomic_DNA"/>
</dbReference>
<keyword evidence="11" id="KW-0961">Cell wall biogenesis/degradation</keyword>
<dbReference type="AlphaFoldDB" id="A0AAJ0F0N7"/>
<evidence type="ECO:0000256" key="14">
    <source>
        <dbReference type="ARBA" id="ARBA00042373"/>
    </source>
</evidence>
<keyword evidence="6" id="KW-0378">Hydrolase</keyword>
<keyword evidence="9" id="KW-0325">Glycoprotein</keyword>
<evidence type="ECO:0000256" key="13">
    <source>
        <dbReference type="ARBA" id="ARBA00037649"/>
    </source>
</evidence>
<dbReference type="GO" id="GO:0009277">
    <property type="term" value="C:fungal-type cell wall"/>
    <property type="evidence" value="ECO:0007669"/>
    <property type="project" value="TreeGrafter"/>
</dbReference>
<evidence type="ECO:0000256" key="17">
    <source>
        <dbReference type="SAM" id="Phobius"/>
    </source>
</evidence>
<evidence type="ECO:0000256" key="12">
    <source>
        <dbReference type="ARBA" id="ARBA00023326"/>
    </source>
</evidence>
<dbReference type="Gene3D" id="3.20.20.80">
    <property type="entry name" value="Glycosidases"/>
    <property type="match status" value="1"/>
</dbReference>
<feature type="region of interest" description="Disordered" evidence="16">
    <location>
        <begin position="1"/>
        <end position="171"/>
    </location>
</feature>
<evidence type="ECO:0000256" key="5">
    <source>
        <dbReference type="ARBA" id="ARBA00022475"/>
    </source>
</evidence>
<name>A0AAJ0F0N7_9PEZI</name>
<evidence type="ECO:0000256" key="10">
    <source>
        <dbReference type="ARBA" id="ARBA00023277"/>
    </source>
</evidence>
<keyword evidence="19" id="KW-1185">Reference proteome</keyword>
<dbReference type="InterPro" id="IPR050732">
    <property type="entry name" value="Beta-glucan_modifiers"/>
</dbReference>
<organism evidence="18 19">
    <name type="scientific">Echria macrotheca</name>
    <dbReference type="NCBI Taxonomy" id="438768"/>
    <lineage>
        <taxon>Eukaryota</taxon>
        <taxon>Fungi</taxon>
        <taxon>Dikarya</taxon>
        <taxon>Ascomycota</taxon>
        <taxon>Pezizomycotina</taxon>
        <taxon>Sordariomycetes</taxon>
        <taxon>Sordariomycetidae</taxon>
        <taxon>Sordariales</taxon>
        <taxon>Schizotheciaceae</taxon>
        <taxon>Echria</taxon>
    </lineage>
</organism>
<evidence type="ECO:0000256" key="8">
    <source>
        <dbReference type="ARBA" id="ARBA00023136"/>
    </source>
</evidence>
<protein>
    <recommendedName>
        <fullName evidence="4">glucan endo-1,3-beta-D-glucosidase</fullName>
        <ecNumber evidence="4">3.2.1.39</ecNumber>
    </recommendedName>
    <alternativeName>
        <fullName evidence="15">Endo-1,3-beta-glucanase btgC</fullName>
    </alternativeName>
    <alternativeName>
        <fullName evidence="14">Laminarinase btgC</fullName>
    </alternativeName>
</protein>
<keyword evidence="5" id="KW-1003">Cell membrane</keyword>
<dbReference type="GO" id="GO:0009986">
    <property type="term" value="C:cell surface"/>
    <property type="evidence" value="ECO:0007669"/>
    <property type="project" value="TreeGrafter"/>
</dbReference>
<evidence type="ECO:0000256" key="3">
    <source>
        <dbReference type="ARBA" id="ARBA00008773"/>
    </source>
</evidence>
<evidence type="ECO:0000256" key="11">
    <source>
        <dbReference type="ARBA" id="ARBA00023316"/>
    </source>
</evidence>
<evidence type="ECO:0000313" key="19">
    <source>
        <dbReference type="Proteomes" id="UP001239445"/>
    </source>
</evidence>
<comment type="similarity">
    <text evidence="3">Belongs to the glycosyl hydrolase 17 family.</text>
</comment>
<keyword evidence="10" id="KW-0119">Carbohydrate metabolism</keyword>
<keyword evidence="7" id="KW-0735">Signal-anchor</keyword>
<dbReference type="Proteomes" id="UP001239445">
    <property type="component" value="Unassembled WGS sequence"/>
</dbReference>
<dbReference type="GO" id="GO:0000272">
    <property type="term" value="P:polysaccharide catabolic process"/>
    <property type="evidence" value="ECO:0007669"/>
    <property type="project" value="UniProtKB-KW"/>
</dbReference>
<evidence type="ECO:0000256" key="7">
    <source>
        <dbReference type="ARBA" id="ARBA00022968"/>
    </source>
</evidence>
<dbReference type="SUPFAM" id="SSF51445">
    <property type="entry name" value="(Trans)glycosidases"/>
    <property type="match status" value="1"/>
</dbReference>
<feature type="compositionally biased region" description="Low complexity" evidence="16">
    <location>
        <begin position="27"/>
        <end position="45"/>
    </location>
</feature>
<keyword evidence="12" id="KW-0624">Polysaccharide degradation</keyword>
<dbReference type="PANTHER" id="PTHR16631:SF17">
    <property type="entry name" value="GLUCAN ENDO-1,3-BETA-GLUCOSIDASE BTGC"/>
    <property type="match status" value="1"/>
</dbReference>
<comment type="subcellular location">
    <subcellularLocation>
        <location evidence="2">Cell membrane</location>
        <topology evidence="2">Single-pass type II membrane protein</topology>
    </subcellularLocation>
</comment>
<reference evidence="18" key="1">
    <citation type="submission" date="2023-06" db="EMBL/GenBank/DDBJ databases">
        <title>Genome-scale phylogeny and comparative genomics of the fungal order Sordariales.</title>
        <authorList>
            <consortium name="Lawrence Berkeley National Laboratory"/>
            <person name="Hensen N."/>
            <person name="Bonometti L."/>
            <person name="Westerberg I."/>
            <person name="Brannstrom I.O."/>
            <person name="Guillou S."/>
            <person name="Cros-Aarteil S."/>
            <person name="Calhoun S."/>
            <person name="Haridas S."/>
            <person name="Kuo A."/>
            <person name="Mondo S."/>
            <person name="Pangilinan J."/>
            <person name="Riley R."/>
            <person name="Labutti K."/>
            <person name="Andreopoulos B."/>
            <person name="Lipzen A."/>
            <person name="Chen C."/>
            <person name="Yanf M."/>
            <person name="Daum C."/>
            <person name="Ng V."/>
            <person name="Clum A."/>
            <person name="Steindorff A."/>
            <person name="Ohm R."/>
            <person name="Martin F."/>
            <person name="Silar P."/>
            <person name="Natvig D."/>
            <person name="Lalanne C."/>
            <person name="Gautier V."/>
            <person name="Ament-Velasquez S.L."/>
            <person name="Kruys A."/>
            <person name="Hutchinson M.I."/>
            <person name="Powell A.J."/>
            <person name="Barry K."/>
            <person name="Miller A.N."/>
            <person name="Grigoriev I.V."/>
            <person name="Debuchy R."/>
            <person name="Gladieux P."/>
            <person name="Thoren M.H."/>
            <person name="Johannesson H."/>
        </authorList>
    </citation>
    <scope>NUCLEOTIDE SEQUENCE</scope>
    <source>
        <strain evidence="18">PSN4</strain>
    </source>
</reference>
<dbReference type="GO" id="GO:0005886">
    <property type="term" value="C:plasma membrane"/>
    <property type="evidence" value="ECO:0007669"/>
    <property type="project" value="UniProtKB-SubCell"/>
</dbReference>
<evidence type="ECO:0000313" key="18">
    <source>
        <dbReference type="EMBL" id="KAK1750311.1"/>
    </source>
</evidence>
<evidence type="ECO:0000256" key="6">
    <source>
        <dbReference type="ARBA" id="ARBA00022801"/>
    </source>
</evidence>
<accession>A0AAJ0F0N7</accession>
<comment type="caution">
    <text evidence="18">The sequence shown here is derived from an EMBL/GenBank/DDBJ whole genome shotgun (WGS) entry which is preliminary data.</text>
</comment>
<evidence type="ECO:0000256" key="16">
    <source>
        <dbReference type="SAM" id="MobiDB-lite"/>
    </source>
</evidence>
<feature type="compositionally biased region" description="Polar residues" evidence="16">
    <location>
        <begin position="205"/>
        <end position="217"/>
    </location>
</feature>